<dbReference type="InterPro" id="IPR004722">
    <property type="entry name" value="DHOase"/>
</dbReference>
<gene>
    <name evidence="4" type="primary">pyrC_1</name>
    <name evidence="2" type="synonym">pyrC</name>
    <name evidence="4" type="ORF">Pan44_23330</name>
</gene>
<organism evidence="4 5">
    <name type="scientific">Caulifigura coniformis</name>
    <dbReference type="NCBI Taxonomy" id="2527983"/>
    <lineage>
        <taxon>Bacteria</taxon>
        <taxon>Pseudomonadati</taxon>
        <taxon>Planctomycetota</taxon>
        <taxon>Planctomycetia</taxon>
        <taxon>Planctomycetales</taxon>
        <taxon>Planctomycetaceae</taxon>
        <taxon>Caulifigura</taxon>
    </lineage>
</organism>
<dbReference type="GO" id="GO:0008270">
    <property type="term" value="F:zinc ion binding"/>
    <property type="evidence" value="ECO:0007669"/>
    <property type="project" value="UniProtKB-UniRule"/>
</dbReference>
<feature type="active site" evidence="2">
    <location>
        <position position="305"/>
    </location>
</feature>
<feature type="binding site" evidence="2">
    <location>
        <position position="305"/>
    </location>
    <ligand>
        <name>Zn(2+)</name>
        <dbReference type="ChEBI" id="CHEBI:29105"/>
        <label>1</label>
    </ligand>
</feature>
<proteinExistence type="inferred from homology"/>
<feature type="domain" description="Dihydroorotase catalytic" evidence="3">
    <location>
        <begin position="51"/>
        <end position="238"/>
    </location>
</feature>
<dbReference type="KEGG" id="ccos:Pan44_23330"/>
<protein>
    <recommendedName>
        <fullName evidence="2">Dihydroorotase</fullName>
        <shortName evidence="2">DHOase</shortName>
        <ecNumber evidence="2">3.5.2.3</ecNumber>
    </recommendedName>
</protein>
<dbReference type="GO" id="GO:0004151">
    <property type="term" value="F:dihydroorotase activity"/>
    <property type="evidence" value="ECO:0007669"/>
    <property type="project" value="UniProtKB-UniRule"/>
</dbReference>
<dbReference type="GO" id="GO:0044205">
    <property type="term" value="P:'de novo' UMP biosynthetic process"/>
    <property type="evidence" value="ECO:0007669"/>
    <property type="project" value="UniProtKB-UniRule"/>
</dbReference>
<accession>A0A517SDV3</accession>
<evidence type="ECO:0000313" key="5">
    <source>
        <dbReference type="Proteomes" id="UP000315700"/>
    </source>
</evidence>
<dbReference type="HAMAP" id="MF_00220_B">
    <property type="entry name" value="PyrC_classI_B"/>
    <property type="match status" value="1"/>
</dbReference>
<dbReference type="SUPFAM" id="SSF51338">
    <property type="entry name" value="Composite domain of metallo-dependent hydrolases"/>
    <property type="match status" value="1"/>
</dbReference>
<name>A0A517SDV3_9PLAN</name>
<comment type="function">
    <text evidence="2">Catalyzes the reversible cyclization of carbamoyl aspartate to dihydroorotate.</text>
</comment>
<comment type="catalytic activity">
    <reaction evidence="2">
        <text>(S)-dihydroorotate + H2O = N-carbamoyl-L-aspartate + H(+)</text>
        <dbReference type="Rhea" id="RHEA:24296"/>
        <dbReference type="ChEBI" id="CHEBI:15377"/>
        <dbReference type="ChEBI" id="CHEBI:15378"/>
        <dbReference type="ChEBI" id="CHEBI:30864"/>
        <dbReference type="ChEBI" id="CHEBI:32814"/>
        <dbReference type="EC" id="3.5.2.3"/>
    </reaction>
</comment>
<dbReference type="PANTHER" id="PTHR43668:SF2">
    <property type="entry name" value="ALLANTOINASE"/>
    <property type="match status" value="1"/>
</dbReference>
<keyword evidence="1 2" id="KW-0665">Pyrimidine biosynthesis</keyword>
<comment type="caution">
    <text evidence="2">Lacks conserved residue(s) required for the propagation of feature annotation.</text>
</comment>
<dbReference type="GO" id="GO:0006145">
    <property type="term" value="P:purine nucleobase catabolic process"/>
    <property type="evidence" value="ECO:0007669"/>
    <property type="project" value="TreeGrafter"/>
</dbReference>
<dbReference type="RefSeq" id="WP_145030176.1">
    <property type="nucleotide sequence ID" value="NZ_CP036271.1"/>
</dbReference>
<evidence type="ECO:0000259" key="3">
    <source>
        <dbReference type="Pfam" id="PF12890"/>
    </source>
</evidence>
<evidence type="ECO:0000256" key="2">
    <source>
        <dbReference type="HAMAP-Rule" id="MF_00220"/>
    </source>
</evidence>
<keyword evidence="2" id="KW-0862">Zinc</keyword>
<dbReference type="NCBIfam" id="TIGR00857">
    <property type="entry name" value="pyrC_multi"/>
    <property type="match status" value="1"/>
</dbReference>
<dbReference type="CDD" id="cd01317">
    <property type="entry name" value="DHOase_IIa"/>
    <property type="match status" value="1"/>
</dbReference>
<keyword evidence="5" id="KW-1185">Reference proteome</keyword>
<reference evidence="4 5" key="1">
    <citation type="submission" date="2019-02" db="EMBL/GenBank/DDBJ databases">
        <title>Deep-cultivation of Planctomycetes and their phenomic and genomic characterization uncovers novel biology.</title>
        <authorList>
            <person name="Wiegand S."/>
            <person name="Jogler M."/>
            <person name="Boedeker C."/>
            <person name="Pinto D."/>
            <person name="Vollmers J."/>
            <person name="Rivas-Marin E."/>
            <person name="Kohn T."/>
            <person name="Peeters S.H."/>
            <person name="Heuer A."/>
            <person name="Rast P."/>
            <person name="Oberbeckmann S."/>
            <person name="Bunk B."/>
            <person name="Jeske O."/>
            <person name="Meyerdierks A."/>
            <person name="Storesund J.E."/>
            <person name="Kallscheuer N."/>
            <person name="Luecker S."/>
            <person name="Lage O.M."/>
            <person name="Pohl T."/>
            <person name="Merkel B.J."/>
            <person name="Hornburger P."/>
            <person name="Mueller R.-W."/>
            <person name="Bruemmer F."/>
            <person name="Labrenz M."/>
            <person name="Spormann A.M."/>
            <person name="Op den Camp H."/>
            <person name="Overmann J."/>
            <person name="Amann R."/>
            <person name="Jetten M.S.M."/>
            <person name="Mascher T."/>
            <person name="Medema M.H."/>
            <person name="Devos D.P."/>
            <person name="Kaster A.-K."/>
            <person name="Ovreas L."/>
            <person name="Rohde M."/>
            <person name="Galperin M.Y."/>
            <person name="Jogler C."/>
        </authorList>
    </citation>
    <scope>NUCLEOTIDE SEQUENCE [LARGE SCALE GENOMIC DNA]</scope>
    <source>
        <strain evidence="4 5">Pan44</strain>
    </source>
</reference>
<feature type="binding site" evidence="2">
    <location>
        <begin position="323"/>
        <end position="324"/>
    </location>
    <ligand>
        <name>substrate</name>
    </ligand>
</feature>
<dbReference type="EMBL" id="CP036271">
    <property type="protein sequence ID" value="QDT54304.1"/>
    <property type="molecule type" value="Genomic_DNA"/>
</dbReference>
<evidence type="ECO:0000313" key="4">
    <source>
        <dbReference type="EMBL" id="QDT54304.1"/>
    </source>
</evidence>
<comment type="similarity">
    <text evidence="2">Belongs to the metallo-dependent hydrolases superfamily. DHOase family. Class I DHOase subfamily.</text>
</comment>
<dbReference type="AlphaFoldDB" id="A0A517SDV3"/>
<dbReference type="Pfam" id="PF12890">
    <property type="entry name" value="DHOase"/>
    <property type="match status" value="1"/>
</dbReference>
<dbReference type="InterPro" id="IPR032466">
    <property type="entry name" value="Metal_Hydrolase"/>
</dbReference>
<keyword evidence="2 4" id="KW-0378">Hydrolase</keyword>
<dbReference type="Proteomes" id="UP000315700">
    <property type="component" value="Chromosome"/>
</dbReference>
<comment type="cofactor">
    <cofactor evidence="2">
        <name>Zn(2+)</name>
        <dbReference type="ChEBI" id="CHEBI:29105"/>
    </cofactor>
    <text evidence="2">Binds 2 Zn(2+) ions per subunit.</text>
</comment>
<evidence type="ECO:0000256" key="1">
    <source>
        <dbReference type="ARBA" id="ARBA00022975"/>
    </source>
</evidence>
<comment type="pathway">
    <text evidence="2">Pyrimidine metabolism; UMP biosynthesis via de novo pathway; (S)-dihydroorotate from bicarbonate: step 3/3.</text>
</comment>
<dbReference type="GO" id="GO:0004038">
    <property type="term" value="F:allantoinase activity"/>
    <property type="evidence" value="ECO:0007669"/>
    <property type="project" value="TreeGrafter"/>
</dbReference>
<dbReference type="Gene3D" id="2.30.40.10">
    <property type="entry name" value="Urease, subunit C, domain 1"/>
    <property type="match status" value="1"/>
</dbReference>
<dbReference type="InterPro" id="IPR011059">
    <property type="entry name" value="Metal-dep_hydrolase_composite"/>
</dbReference>
<keyword evidence="2" id="KW-0479">Metal-binding</keyword>
<dbReference type="InterPro" id="IPR024403">
    <property type="entry name" value="DHOase_cat"/>
</dbReference>
<dbReference type="InParanoid" id="A0A517SDV3"/>
<dbReference type="UniPathway" id="UPA00070">
    <property type="reaction ID" value="UER00117"/>
</dbReference>
<dbReference type="Gene3D" id="3.20.20.140">
    <property type="entry name" value="Metal-dependent hydrolases"/>
    <property type="match status" value="1"/>
</dbReference>
<dbReference type="EC" id="3.5.2.3" evidence="2"/>
<sequence>MSILHLQGGRVIDPASRRDETSDLWIVDGRVSHSRPADRQVDETLNVSGCIVAPGLIDCRVFLGEPGFEEDETIASGSAAAVAGGLTAVGAMPETDPVVDTRAFAEFVSRQAERAGNCRVYPLGAVTKNAKGEELAEIAQLTEGAAVAFTDGHRPIANAEVMRRALQYTGMGGRAIISHPQVPELVHGGVMHEGYYSTVLGLRGMPPAAEEIMVRRNIALAESTGGRMHLMSLSTKNSVEEVRHAQKRGVKVTADVTPYHLLLTDECLESFDPNYKLEPPLRSREHIDALIAGLKDGTIGVLTSDHRPYSDEKKMVEIDKAPFGIVGLETLIPLCIEALVEPGHLSWSQFLEKLTVGPAALLKVPGGTLAEGAPGDVTVIDPNVAWTIDAGQFRSQSRNTPFDGRAVRGRAKFTIVEGRVAFRG</sequence>
<dbReference type="GO" id="GO:0005737">
    <property type="term" value="C:cytoplasm"/>
    <property type="evidence" value="ECO:0007669"/>
    <property type="project" value="TreeGrafter"/>
</dbReference>
<feature type="binding site" evidence="2">
    <location>
        <position position="179"/>
    </location>
    <ligand>
        <name>Zn(2+)</name>
        <dbReference type="ChEBI" id="CHEBI:29105"/>
        <label>2</label>
    </ligand>
</feature>
<dbReference type="OrthoDB" id="9765462at2"/>
<dbReference type="PANTHER" id="PTHR43668">
    <property type="entry name" value="ALLANTOINASE"/>
    <property type="match status" value="1"/>
</dbReference>
<dbReference type="InterPro" id="IPR050138">
    <property type="entry name" value="DHOase/Allantoinase_Hydrolase"/>
</dbReference>
<dbReference type="SUPFAM" id="SSF51556">
    <property type="entry name" value="Metallo-dependent hydrolases"/>
    <property type="match status" value="1"/>
</dbReference>